<sequence>MSIITVQLGQCGNQIGHEVFNSLCSDIHGTHGFCSKRENESYQDACQERFFCQEESAVPVARAVLVDMEPKVISQTLSLAASSGSWKYSNHSHFCQKQGSGNNWANGYSVHGPRHKEAIMDLVQREAEKCERLGGFFTIMSLAGGTGSGLGAFVTQCLRDAFPTSFILNHVIWPYGTGEVIVQNYNSVLTLSHLYQSADALLVHENDVIHQICAQLLHIKHISFRDVNQVIAHQLGNVLQPAHTGQGHYSRNPLGDLLETLVPHPEFRMLGLRNIPQMPEKSLAFSTFSWPGLLKHLRQMLIARAKMEEGIDWQVRPPCPGSSLPSSHPTTKPLHFNTSIANLVILRGKGVHGADLGSFQDPSLYTSWLNPQDAFNAWKTPRAFNKYEKSASLVSNSQFLLKPLDSIVGKAWKMFASKAYVHQYTKFGIQEEDFLDSFTTLEQVISSYTTL</sequence>
<comment type="subcellular location">
    <subcellularLocation>
        <location evidence="4">Cell projection</location>
        <location evidence="4">Cilium</location>
    </subcellularLocation>
    <subcellularLocation>
        <location evidence="2">Cytoplasm</location>
        <location evidence="2">Cytoskeleton</location>
        <location evidence="2">Microtubule organizing center</location>
        <location evidence="2">Centrosome</location>
        <location evidence="2">Centriole</location>
    </subcellularLocation>
    <subcellularLocation>
        <location evidence="3">Nucleus</location>
    </subcellularLocation>
</comment>
<accession>A0A7K8QQY7</accession>
<dbReference type="FunFam" id="3.40.50.1440:FF:000021">
    <property type="entry name" value="Tubulin delta chain"/>
    <property type="match status" value="1"/>
</dbReference>
<dbReference type="InterPro" id="IPR000217">
    <property type="entry name" value="Tubulin"/>
</dbReference>
<keyword evidence="13" id="KW-0206">Cytoskeleton</keyword>
<dbReference type="GO" id="GO:0005200">
    <property type="term" value="F:structural constituent of cytoskeleton"/>
    <property type="evidence" value="ECO:0007669"/>
    <property type="project" value="InterPro"/>
</dbReference>
<dbReference type="EMBL" id="VWYW01000177">
    <property type="protein sequence ID" value="NXF07016.1"/>
    <property type="molecule type" value="Genomic_DNA"/>
</dbReference>
<gene>
    <name evidence="20" type="primary">Tubd1</name>
    <name evidence="20" type="ORF">SMICAP_R11111</name>
</gene>
<evidence type="ECO:0000313" key="21">
    <source>
        <dbReference type="Proteomes" id="UP000567624"/>
    </source>
</evidence>
<evidence type="ECO:0000256" key="14">
    <source>
        <dbReference type="ARBA" id="ARBA00023242"/>
    </source>
</evidence>
<feature type="non-terminal residue" evidence="20">
    <location>
        <position position="451"/>
    </location>
</feature>
<dbReference type="GO" id="GO:0005737">
    <property type="term" value="C:cytoplasm"/>
    <property type="evidence" value="ECO:0007669"/>
    <property type="project" value="UniProtKB-ARBA"/>
</dbReference>
<keyword evidence="10 18" id="KW-0547">Nucleotide-binding</keyword>
<dbReference type="GO" id="GO:0005814">
    <property type="term" value="C:centriole"/>
    <property type="evidence" value="ECO:0007669"/>
    <property type="project" value="UniProtKB-SubCell"/>
</dbReference>
<keyword evidence="15" id="KW-0966">Cell projection</keyword>
<dbReference type="FunFam" id="1.10.287.600:FF:000010">
    <property type="entry name" value="Tubulin delta chain"/>
    <property type="match status" value="1"/>
</dbReference>
<comment type="subunit">
    <text evidence="6">Dimer of alpha and beta chains. A typical microtubule is a hollow water-filled tube with an outer diameter of 25 nm and an inner diameter of 15 nM. Alpha-beta heterodimers associate head-to-tail to form protofilaments running lengthwise along the microtubule wall with the beta-tubulin subunit facing the microtubule plus end conferring a structural polarity. Microtubules usually have 13 protofilaments but different protofilament numbers can be found in some organisms and specialized cells.</text>
</comment>
<evidence type="ECO:0000256" key="6">
    <source>
        <dbReference type="ARBA" id="ARBA00011747"/>
    </source>
</evidence>
<evidence type="ECO:0000256" key="1">
    <source>
        <dbReference type="ARBA" id="ARBA00001946"/>
    </source>
</evidence>
<evidence type="ECO:0000313" key="20">
    <source>
        <dbReference type="EMBL" id="NXF07016.1"/>
    </source>
</evidence>
<dbReference type="Proteomes" id="UP000567624">
    <property type="component" value="Unassembled WGS sequence"/>
</dbReference>
<comment type="function">
    <text evidence="17">Acts as a positive regulator of hedgehog signaling and regulates ciliary function.</text>
</comment>
<evidence type="ECO:0000256" key="11">
    <source>
        <dbReference type="ARBA" id="ARBA00022794"/>
    </source>
</evidence>
<proteinExistence type="inferred from homology"/>
<dbReference type="Gene3D" id="1.10.287.600">
    <property type="entry name" value="Helix hairpin bin"/>
    <property type="match status" value="1"/>
</dbReference>
<dbReference type="InterPro" id="IPR036525">
    <property type="entry name" value="Tubulin/FtsZ_GTPase_sf"/>
</dbReference>
<dbReference type="GO" id="GO:0030030">
    <property type="term" value="P:cell projection organization"/>
    <property type="evidence" value="ECO:0007669"/>
    <property type="project" value="UniProtKB-KW"/>
</dbReference>
<organism evidence="20 21">
    <name type="scientific">Smithornis capensis</name>
    <dbReference type="NCBI Taxonomy" id="363769"/>
    <lineage>
        <taxon>Eukaryota</taxon>
        <taxon>Metazoa</taxon>
        <taxon>Chordata</taxon>
        <taxon>Craniata</taxon>
        <taxon>Vertebrata</taxon>
        <taxon>Euteleostomi</taxon>
        <taxon>Archelosauria</taxon>
        <taxon>Archosauria</taxon>
        <taxon>Dinosauria</taxon>
        <taxon>Saurischia</taxon>
        <taxon>Theropoda</taxon>
        <taxon>Coelurosauria</taxon>
        <taxon>Aves</taxon>
        <taxon>Neognathae</taxon>
        <taxon>Neoaves</taxon>
        <taxon>Telluraves</taxon>
        <taxon>Australaves</taxon>
        <taxon>Passeriformes</taxon>
        <taxon>Eurylaimidae</taxon>
        <taxon>Smithornis</taxon>
    </lineage>
</organism>
<keyword evidence="14" id="KW-0539">Nucleus</keyword>
<dbReference type="GO" id="GO:0005634">
    <property type="term" value="C:nucleus"/>
    <property type="evidence" value="ECO:0007669"/>
    <property type="project" value="UniProtKB-SubCell"/>
</dbReference>
<comment type="similarity">
    <text evidence="5 18">Belongs to the tubulin family.</text>
</comment>
<dbReference type="GO" id="GO:0005874">
    <property type="term" value="C:microtubule"/>
    <property type="evidence" value="ECO:0007669"/>
    <property type="project" value="UniProtKB-KW"/>
</dbReference>
<dbReference type="InterPro" id="IPR003008">
    <property type="entry name" value="Tubulin_FtsZ_GTPase"/>
</dbReference>
<dbReference type="GO" id="GO:0007017">
    <property type="term" value="P:microtubule-based process"/>
    <property type="evidence" value="ECO:0007669"/>
    <property type="project" value="InterPro"/>
</dbReference>
<evidence type="ECO:0000256" key="10">
    <source>
        <dbReference type="ARBA" id="ARBA00022741"/>
    </source>
</evidence>
<evidence type="ECO:0000256" key="4">
    <source>
        <dbReference type="ARBA" id="ARBA00004138"/>
    </source>
</evidence>
<dbReference type="SUPFAM" id="SSF52490">
    <property type="entry name" value="Tubulin nucleotide-binding domain-like"/>
    <property type="match status" value="1"/>
</dbReference>
<evidence type="ECO:0000256" key="2">
    <source>
        <dbReference type="ARBA" id="ARBA00004114"/>
    </source>
</evidence>
<evidence type="ECO:0000256" key="12">
    <source>
        <dbReference type="ARBA" id="ARBA00023134"/>
    </source>
</evidence>
<feature type="non-terminal residue" evidence="20">
    <location>
        <position position="1"/>
    </location>
</feature>
<evidence type="ECO:0000256" key="8">
    <source>
        <dbReference type="ARBA" id="ARBA00022490"/>
    </source>
</evidence>
<dbReference type="PROSITE" id="PS00227">
    <property type="entry name" value="TUBULIN"/>
    <property type="match status" value="1"/>
</dbReference>
<evidence type="ECO:0000256" key="13">
    <source>
        <dbReference type="ARBA" id="ARBA00023212"/>
    </source>
</evidence>
<dbReference type="Pfam" id="PF00091">
    <property type="entry name" value="Tubulin"/>
    <property type="match status" value="1"/>
</dbReference>
<evidence type="ECO:0000256" key="16">
    <source>
        <dbReference type="ARBA" id="ARBA00030594"/>
    </source>
</evidence>
<protein>
    <recommendedName>
        <fullName evidence="7">Tubulin delta chain</fullName>
    </recommendedName>
    <alternativeName>
        <fullName evidence="16">Delta-tubulin</fullName>
    </alternativeName>
</protein>
<dbReference type="CDD" id="cd02189">
    <property type="entry name" value="delta_zeta_tubulin-like"/>
    <property type="match status" value="1"/>
</dbReference>
<dbReference type="SUPFAM" id="SSF55307">
    <property type="entry name" value="Tubulin C-terminal domain-like"/>
    <property type="match status" value="1"/>
</dbReference>
<comment type="caution">
    <text evidence="20">The sequence shown here is derived from an EMBL/GenBank/DDBJ whole genome shotgun (WGS) entry which is preliminary data.</text>
</comment>
<dbReference type="PRINTS" id="PR01161">
    <property type="entry name" value="TUBULIN"/>
</dbReference>
<dbReference type="AlphaFoldDB" id="A0A7K8QQY7"/>
<keyword evidence="11" id="KW-0970">Cilium biogenesis/degradation</keyword>
<comment type="cofactor">
    <cofactor evidence="1">
        <name>Mg(2+)</name>
        <dbReference type="ChEBI" id="CHEBI:18420"/>
    </cofactor>
</comment>
<evidence type="ECO:0000256" key="9">
    <source>
        <dbReference type="ARBA" id="ARBA00022701"/>
    </source>
</evidence>
<dbReference type="InterPro" id="IPR023123">
    <property type="entry name" value="Tubulin_C"/>
</dbReference>
<dbReference type="InterPro" id="IPR002967">
    <property type="entry name" value="Delta_tubulin"/>
</dbReference>
<evidence type="ECO:0000256" key="17">
    <source>
        <dbReference type="ARBA" id="ARBA00046149"/>
    </source>
</evidence>
<dbReference type="GO" id="GO:0005525">
    <property type="term" value="F:GTP binding"/>
    <property type="evidence" value="ECO:0007669"/>
    <property type="project" value="UniProtKB-UniRule"/>
</dbReference>
<keyword evidence="9 18" id="KW-0493">Microtubule</keyword>
<feature type="domain" description="Tubulin/FtsZ GTPase" evidence="19">
    <location>
        <begin position="47"/>
        <end position="247"/>
    </location>
</feature>
<dbReference type="GO" id="GO:0005929">
    <property type="term" value="C:cilium"/>
    <property type="evidence" value="ECO:0007669"/>
    <property type="project" value="UniProtKB-SubCell"/>
</dbReference>
<dbReference type="PANTHER" id="PTHR11588">
    <property type="entry name" value="TUBULIN"/>
    <property type="match status" value="1"/>
</dbReference>
<evidence type="ECO:0000259" key="19">
    <source>
        <dbReference type="SMART" id="SM00864"/>
    </source>
</evidence>
<dbReference type="InterPro" id="IPR008280">
    <property type="entry name" value="Tub_FtsZ_C"/>
</dbReference>
<dbReference type="Gene3D" id="3.40.50.1440">
    <property type="entry name" value="Tubulin/FtsZ, GTPase domain"/>
    <property type="match status" value="1"/>
</dbReference>
<dbReference type="InterPro" id="IPR017975">
    <property type="entry name" value="Tubulin_CS"/>
</dbReference>
<evidence type="ECO:0000256" key="5">
    <source>
        <dbReference type="ARBA" id="ARBA00009636"/>
    </source>
</evidence>
<evidence type="ECO:0000256" key="3">
    <source>
        <dbReference type="ARBA" id="ARBA00004123"/>
    </source>
</evidence>
<keyword evidence="8" id="KW-0963">Cytoplasm</keyword>
<evidence type="ECO:0000256" key="7">
    <source>
        <dbReference type="ARBA" id="ARBA00014184"/>
    </source>
</evidence>
<dbReference type="SMART" id="SM00864">
    <property type="entry name" value="Tubulin"/>
    <property type="match status" value="1"/>
</dbReference>
<evidence type="ECO:0000256" key="18">
    <source>
        <dbReference type="RuleBase" id="RU000352"/>
    </source>
</evidence>
<dbReference type="PRINTS" id="PR01224">
    <property type="entry name" value="DELTATUBULIN"/>
</dbReference>
<name>A0A7K8QQY7_9PASS</name>
<evidence type="ECO:0000256" key="15">
    <source>
        <dbReference type="ARBA" id="ARBA00023273"/>
    </source>
</evidence>
<keyword evidence="12 18" id="KW-0342">GTP-binding</keyword>
<reference evidence="20 21" key="1">
    <citation type="submission" date="2019-09" db="EMBL/GenBank/DDBJ databases">
        <title>Bird 10,000 Genomes (B10K) Project - Family phase.</title>
        <authorList>
            <person name="Zhang G."/>
        </authorList>
    </citation>
    <scope>NUCLEOTIDE SEQUENCE [LARGE SCALE GENOMIC DNA]</scope>
    <source>
        <strain evidence="20">B10K-CU-031-20</strain>
    </source>
</reference>
<keyword evidence="21" id="KW-1185">Reference proteome</keyword>